<dbReference type="EMBL" id="GBRH01178946">
    <property type="protein sequence ID" value="JAE18950.1"/>
    <property type="molecule type" value="Transcribed_RNA"/>
</dbReference>
<dbReference type="AlphaFoldDB" id="A0A0A9G1J3"/>
<name>A0A0A9G1J3_ARUDO</name>
<organism evidence="1">
    <name type="scientific">Arundo donax</name>
    <name type="common">Giant reed</name>
    <name type="synonym">Donax arundinaceus</name>
    <dbReference type="NCBI Taxonomy" id="35708"/>
    <lineage>
        <taxon>Eukaryota</taxon>
        <taxon>Viridiplantae</taxon>
        <taxon>Streptophyta</taxon>
        <taxon>Embryophyta</taxon>
        <taxon>Tracheophyta</taxon>
        <taxon>Spermatophyta</taxon>
        <taxon>Magnoliopsida</taxon>
        <taxon>Liliopsida</taxon>
        <taxon>Poales</taxon>
        <taxon>Poaceae</taxon>
        <taxon>PACMAD clade</taxon>
        <taxon>Arundinoideae</taxon>
        <taxon>Arundineae</taxon>
        <taxon>Arundo</taxon>
    </lineage>
</organism>
<proteinExistence type="predicted"/>
<reference evidence="1" key="1">
    <citation type="submission" date="2014-09" db="EMBL/GenBank/DDBJ databases">
        <authorList>
            <person name="Magalhaes I.L.F."/>
            <person name="Oliveira U."/>
            <person name="Santos F.R."/>
            <person name="Vidigal T.H.D.A."/>
            <person name="Brescovit A.D."/>
            <person name="Santos A.J."/>
        </authorList>
    </citation>
    <scope>NUCLEOTIDE SEQUENCE</scope>
    <source>
        <tissue evidence="1">Shoot tissue taken approximately 20 cm above the soil surface</tissue>
    </source>
</reference>
<sequence length="92" mass="10297">MRVSTKLHEDRYNTTPSTKHASIHLRLFPLAPSASTQENNEEGINPTLVYNSNPCAERSYISPSSRTLLCILFTTSKIDTQGFATLRLITDI</sequence>
<reference evidence="1" key="2">
    <citation type="journal article" date="2015" name="Data Brief">
        <title>Shoot transcriptome of the giant reed, Arundo donax.</title>
        <authorList>
            <person name="Barrero R.A."/>
            <person name="Guerrero F.D."/>
            <person name="Moolhuijzen P."/>
            <person name="Goolsby J.A."/>
            <person name="Tidwell J."/>
            <person name="Bellgard S.E."/>
            <person name="Bellgard M.I."/>
        </authorList>
    </citation>
    <scope>NUCLEOTIDE SEQUENCE</scope>
    <source>
        <tissue evidence="1">Shoot tissue taken approximately 20 cm above the soil surface</tissue>
    </source>
</reference>
<protein>
    <submittedName>
        <fullName evidence="1">Uncharacterized protein</fullName>
    </submittedName>
</protein>
<accession>A0A0A9G1J3</accession>
<evidence type="ECO:0000313" key="1">
    <source>
        <dbReference type="EMBL" id="JAE18950.1"/>
    </source>
</evidence>